<accession>A0A174ASX6</accession>
<keyword evidence="1" id="KW-0812">Transmembrane</keyword>
<dbReference type="AlphaFoldDB" id="A0A174ASX6"/>
<evidence type="ECO:0000313" key="3">
    <source>
        <dbReference type="Proteomes" id="UP000095558"/>
    </source>
</evidence>
<dbReference type="OrthoDB" id="1698854at2"/>
<dbReference type="Proteomes" id="UP000095558">
    <property type="component" value="Unassembled WGS sequence"/>
</dbReference>
<protein>
    <submittedName>
        <fullName evidence="2">Phosphoesterase</fullName>
    </submittedName>
</protein>
<sequence length="86" mass="10110">MNLKLIYFLLINLLLFILMGIDKRKAVTNKWRIKEKTLFILCLLGGSIGGIIGMYTFRHKTKHLKFKIGFPFIFLVQFILVLYTTK</sequence>
<feature type="transmembrane region" description="Helical" evidence="1">
    <location>
        <begin position="6"/>
        <end position="22"/>
    </location>
</feature>
<organism evidence="2 3">
    <name type="scientific">Clostridium disporicum</name>
    <dbReference type="NCBI Taxonomy" id="84024"/>
    <lineage>
        <taxon>Bacteria</taxon>
        <taxon>Bacillati</taxon>
        <taxon>Bacillota</taxon>
        <taxon>Clostridia</taxon>
        <taxon>Eubacteriales</taxon>
        <taxon>Clostridiaceae</taxon>
        <taxon>Clostridium</taxon>
    </lineage>
</organism>
<evidence type="ECO:0000256" key="1">
    <source>
        <dbReference type="SAM" id="Phobius"/>
    </source>
</evidence>
<proteinExistence type="predicted"/>
<dbReference type="Pfam" id="PF06961">
    <property type="entry name" value="DUF1294"/>
    <property type="match status" value="1"/>
</dbReference>
<gene>
    <name evidence="2" type="ORF">ERS852470_00407</name>
</gene>
<keyword evidence="1" id="KW-1133">Transmembrane helix</keyword>
<dbReference type="RefSeq" id="WP_042393808.1">
    <property type="nucleotide sequence ID" value="NZ_CYYT01000007.1"/>
</dbReference>
<feature type="transmembrane region" description="Helical" evidence="1">
    <location>
        <begin position="68"/>
        <end position="85"/>
    </location>
</feature>
<keyword evidence="1" id="KW-0472">Membrane</keyword>
<dbReference type="InterPro" id="IPR010718">
    <property type="entry name" value="DUF1294"/>
</dbReference>
<reference evidence="2 3" key="1">
    <citation type="submission" date="2015-09" db="EMBL/GenBank/DDBJ databases">
        <authorList>
            <consortium name="Pathogen Informatics"/>
        </authorList>
    </citation>
    <scope>NUCLEOTIDE SEQUENCE [LARGE SCALE GENOMIC DNA]</scope>
    <source>
        <strain evidence="2 3">2789STDY5834855</strain>
    </source>
</reference>
<dbReference type="GeneID" id="83010409"/>
<name>A0A174ASX6_9CLOT</name>
<feature type="transmembrane region" description="Helical" evidence="1">
    <location>
        <begin position="38"/>
        <end position="56"/>
    </location>
</feature>
<dbReference type="EMBL" id="CYZV01000003">
    <property type="protein sequence ID" value="CUN65202.1"/>
    <property type="molecule type" value="Genomic_DNA"/>
</dbReference>
<evidence type="ECO:0000313" key="2">
    <source>
        <dbReference type="EMBL" id="CUN65202.1"/>
    </source>
</evidence>